<accession>A0A0F4LCC9</accession>
<protein>
    <submittedName>
        <fullName evidence="8">Competence protein ComEC</fullName>
    </submittedName>
</protein>
<feature type="transmembrane region" description="Helical" evidence="6">
    <location>
        <begin position="483"/>
        <end position="502"/>
    </location>
</feature>
<name>A0A0F4LCC9_9LACO</name>
<dbReference type="PANTHER" id="PTHR30619">
    <property type="entry name" value="DNA INTERNALIZATION/COMPETENCE PROTEIN COMEC/REC2"/>
    <property type="match status" value="1"/>
</dbReference>
<dbReference type="STRING" id="1218493.JF76_09090"/>
<feature type="transmembrane region" description="Helical" evidence="6">
    <location>
        <begin position="67"/>
        <end position="84"/>
    </location>
</feature>
<reference evidence="8 9" key="1">
    <citation type="submission" date="2014-12" db="EMBL/GenBank/DDBJ databases">
        <title>Comparative genomics of the lactic acid bacteria isolated from the honey bee gut.</title>
        <authorList>
            <person name="Ellegaard K.M."/>
            <person name="Tamarit D."/>
            <person name="Javelind E."/>
            <person name="Olofsson T."/>
            <person name="Andersson S.G."/>
            <person name="Vasquez A."/>
        </authorList>
    </citation>
    <scope>NUCLEOTIDE SEQUENCE [LARGE SCALE GENOMIC DNA]</scope>
    <source>
        <strain evidence="8 9">Biut2</strain>
    </source>
</reference>
<keyword evidence="3 6" id="KW-0812">Transmembrane</keyword>
<sequence>MGKKHLWHLKTNWKFDVLKPGFLLALALLLIDLSFLYYQCDTLIQKSCSFLIAAYLSYLLFYKFNSLRWFSLVILFIAFFATCFDKKQTAFVISPRSQIVFYPDQIDIFDDWFTVDGQVEKGKVKVSGRINSRQIQQIKSGYRVKLYCLSGDVNPIEPASNYGQFDLQKFYRYKNISQEVKLKSYRIKIDKGGIWNYLHFLRFHLKKFFQQMPPILSFFSSELILGENPSRRFQTILNNYRDLGVIHILSISGLHVGIYTLLISKFCYFLKLTEGETFVFCLLILLVGIFLSNSQVGFIRASLTYILGQLFSIKKLQINKSDLLGLTAILHLIINPRLMMSTGAVLSYILALGLEMTNHMTKFKQSFSLNNLLLPLLLFYFFQFNILTVFFNLLIVPYFNWVVMPLTFLNLLIFKINPKCSFLFERILELGEKQIAQISNSKIGLLTFGKINWWQCLFLLILTSIILIWINEKPNCKKIIKRFIVCLLFIYGLVFLTIHFPLQGQVTFIDVGQGDSIFISTPFFRKVYLIDVGGKLNFNGKKINPQVKKITLPFLKAQGISKINGIFITHQDADHVGDLKPLLNQIKVENLYVARGLIQNPSFQKRITGKIKKDQIIQLLAGNEVNDSQLSFQTVYPFKPGLGKNEDSLSLTFKLAGKRWLFTGDLGQEGELEIMNQYHLHVNYFKLGHHGSRTASNKEFLKALHPERVFISAGRKNRFGHPHIETIETLQAQHIPWASTQDCGMITWTYGAFTRPKFKRFLPVIKK</sequence>
<feature type="transmembrane region" description="Helical" evidence="6">
    <location>
        <begin position="277"/>
        <end position="303"/>
    </location>
</feature>
<dbReference type="InterPro" id="IPR004797">
    <property type="entry name" value="Competence_ComEC/Rec2"/>
</dbReference>
<evidence type="ECO:0000313" key="8">
    <source>
        <dbReference type="EMBL" id="KJY55963.1"/>
    </source>
</evidence>
<evidence type="ECO:0000256" key="6">
    <source>
        <dbReference type="SAM" id="Phobius"/>
    </source>
</evidence>
<dbReference type="InterPro" id="IPR035681">
    <property type="entry name" value="ComA-like_MBL"/>
</dbReference>
<dbReference type="Gene3D" id="3.60.15.10">
    <property type="entry name" value="Ribonuclease Z/Hydroxyacylglutathione hydrolase-like"/>
    <property type="match status" value="1"/>
</dbReference>
<dbReference type="Pfam" id="PF00753">
    <property type="entry name" value="Lactamase_B"/>
    <property type="match status" value="1"/>
</dbReference>
<gene>
    <name evidence="8" type="primary">comEC</name>
    <name evidence="8" type="ORF">JF76_09090</name>
</gene>
<keyword evidence="5 6" id="KW-0472">Membrane</keyword>
<feature type="transmembrane region" description="Helical" evidence="6">
    <location>
        <begin position="372"/>
        <end position="399"/>
    </location>
</feature>
<feature type="transmembrane region" description="Helical" evidence="6">
    <location>
        <begin position="20"/>
        <end position="38"/>
    </location>
</feature>
<dbReference type="NCBIfam" id="TIGR00361">
    <property type="entry name" value="ComEC_Rec2"/>
    <property type="match status" value="1"/>
</dbReference>
<evidence type="ECO:0000256" key="2">
    <source>
        <dbReference type="ARBA" id="ARBA00022475"/>
    </source>
</evidence>
<dbReference type="NCBIfam" id="TIGR00360">
    <property type="entry name" value="ComEC_N-term"/>
    <property type="match status" value="1"/>
</dbReference>
<dbReference type="RefSeq" id="WP_379854321.1">
    <property type="nucleotide sequence ID" value="NZ_JBHSZS010000009.1"/>
</dbReference>
<dbReference type="Pfam" id="PF03772">
    <property type="entry name" value="Competence"/>
    <property type="match status" value="1"/>
</dbReference>
<keyword evidence="2" id="KW-1003">Cell membrane</keyword>
<feature type="transmembrane region" description="Helical" evidence="6">
    <location>
        <begin position="245"/>
        <end position="270"/>
    </location>
</feature>
<dbReference type="GO" id="GO:0030420">
    <property type="term" value="P:establishment of competence for transformation"/>
    <property type="evidence" value="ECO:0007669"/>
    <property type="project" value="InterPro"/>
</dbReference>
<evidence type="ECO:0000256" key="3">
    <source>
        <dbReference type="ARBA" id="ARBA00022692"/>
    </source>
</evidence>
<dbReference type="PANTHER" id="PTHR30619:SF7">
    <property type="entry name" value="BETA-LACTAMASE DOMAIN PROTEIN"/>
    <property type="match status" value="1"/>
</dbReference>
<dbReference type="PATRIC" id="fig|1218493.3.peg.962"/>
<feature type="transmembrane region" description="Helical" evidence="6">
    <location>
        <begin position="451"/>
        <end position="471"/>
    </location>
</feature>
<evidence type="ECO:0000256" key="5">
    <source>
        <dbReference type="ARBA" id="ARBA00023136"/>
    </source>
</evidence>
<comment type="caution">
    <text evidence="8">The sequence shown here is derived from an EMBL/GenBank/DDBJ whole genome shotgun (WGS) entry which is preliminary data.</text>
</comment>
<evidence type="ECO:0000256" key="4">
    <source>
        <dbReference type="ARBA" id="ARBA00022989"/>
    </source>
</evidence>
<dbReference type="InterPro" id="IPR052159">
    <property type="entry name" value="Competence_DNA_uptake"/>
</dbReference>
<feature type="domain" description="Metallo-beta-lactamase" evidence="7">
    <location>
        <begin position="513"/>
        <end position="715"/>
    </location>
</feature>
<dbReference type="SMART" id="SM00849">
    <property type="entry name" value="Lactamase_B"/>
    <property type="match status" value="1"/>
</dbReference>
<organism evidence="8 9">
    <name type="scientific">Lactobacillus kullabergensis</name>
    <dbReference type="NCBI Taxonomy" id="1218493"/>
    <lineage>
        <taxon>Bacteria</taxon>
        <taxon>Bacillati</taxon>
        <taxon>Bacillota</taxon>
        <taxon>Bacilli</taxon>
        <taxon>Lactobacillales</taxon>
        <taxon>Lactobacillaceae</taxon>
        <taxon>Lactobacillus</taxon>
    </lineage>
</organism>
<evidence type="ECO:0000256" key="1">
    <source>
        <dbReference type="ARBA" id="ARBA00004651"/>
    </source>
</evidence>
<feature type="transmembrane region" description="Helical" evidence="6">
    <location>
        <begin position="323"/>
        <end position="351"/>
    </location>
</feature>
<evidence type="ECO:0000259" key="7">
    <source>
        <dbReference type="SMART" id="SM00849"/>
    </source>
</evidence>
<dbReference type="SUPFAM" id="SSF56281">
    <property type="entry name" value="Metallo-hydrolase/oxidoreductase"/>
    <property type="match status" value="1"/>
</dbReference>
<dbReference type="InterPro" id="IPR036866">
    <property type="entry name" value="RibonucZ/Hydroxyglut_hydro"/>
</dbReference>
<dbReference type="GO" id="GO:0005886">
    <property type="term" value="C:plasma membrane"/>
    <property type="evidence" value="ECO:0007669"/>
    <property type="project" value="UniProtKB-SubCell"/>
</dbReference>
<evidence type="ECO:0000313" key="9">
    <source>
        <dbReference type="Proteomes" id="UP000033533"/>
    </source>
</evidence>
<dbReference type="HOGENOM" id="CLU_010363_2_3_9"/>
<proteinExistence type="predicted"/>
<dbReference type="EMBL" id="JXBY01000018">
    <property type="protein sequence ID" value="KJY55963.1"/>
    <property type="molecule type" value="Genomic_DNA"/>
</dbReference>
<dbReference type="CDD" id="cd07731">
    <property type="entry name" value="ComA-like_MBL-fold"/>
    <property type="match status" value="1"/>
</dbReference>
<dbReference type="InterPro" id="IPR004477">
    <property type="entry name" value="ComEC_N"/>
</dbReference>
<keyword evidence="4 6" id="KW-1133">Transmembrane helix</keyword>
<dbReference type="InterPro" id="IPR001279">
    <property type="entry name" value="Metallo-B-lactamas"/>
</dbReference>
<comment type="subcellular location">
    <subcellularLocation>
        <location evidence="1">Cell membrane</location>
        <topology evidence="1">Multi-pass membrane protein</topology>
    </subcellularLocation>
</comment>
<dbReference type="AlphaFoldDB" id="A0A0F4LCC9"/>
<dbReference type="Proteomes" id="UP000033533">
    <property type="component" value="Unassembled WGS sequence"/>
</dbReference>